<sequence>MVSLKEVANLASVSLMTASRAINSPEQLRPETYQRVMQAIESLNYVPDFAARKMRGHATKTSTLAVLAWDTATTPFSVEILLSIELTAREFGWNSFLVNLTSREDSQRALNQLLAQRPDGIIFTAMGLRQVTIPERFRDKNIVLANCVSESHSIPSYIPDDFDGQYQAMKLLLQRGYQRPLCLYLPECTLAGKARRAGVEKAWQESALPTEQLNQCHIAWGDEHYQDVIPLLERHCPKGKPNFDVLICGDDRIAFLAYQVLLAKGVVIPQQVAVIGYGDMVGIGELYLPPLTTVQLPYYDIGRQAALHLIRGRESRAIHRLPCPLLERGSIRDSMPKTVCLFSVNSDK</sequence>
<keyword evidence="3" id="KW-0238">DNA-binding</keyword>
<organism evidence="6">
    <name type="scientific">Yersinia pseudotuberculosis serotype O:3 (strain YPIII)</name>
    <dbReference type="NCBI Taxonomy" id="502800"/>
    <lineage>
        <taxon>Bacteria</taxon>
        <taxon>Pseudomonadati</taxon>
        <taxon>Pseudomonadota</taxon>
        <taxon>Gammaproteobacteria</taxon>
        <taxon>Enterobacterales</taxon>
        <taxon>Yersiniaceae</taxon>
        <taxon>Yersinia</taxon>
    </lineage>
</organism>
<dbReference type="Gene3D" id="3.40.50.2300">
    <property type="match status" value="2"/>
</dbReference>
<dbReference type="KEGG" id="ypy:YPK_1724"/>
<dbReference type="PATRIC" id="fig|502800.11.peg.2388"/>
<dbReference type="InterPro" id="IPR010982">
    <property type="entry name" value="Lambda_DNA-bd_dom_sf"/>
</dbReference>
<dbReference type="SUPFAM" id="SSF47413">
    <property type="entry name" value="lambda repressor-like DNA-binding domains"/>
    <property type="match status" value="1"/>
</dbReference>
<reference evidence="6" key="1">
    <citation type="submission" date="2008-02" db="EMBL/GenBank/DDBJ databases">
        <title>Complete sequence of Yersinia pseudotuberculosis YPIII.</title>
        <authorList>
            <consortium name="US DOE Joint Genome Institute"/>
            <person name="Challacombe J.F."/>
            <person name="Bruce D."/>
            <person name="Detter J.C."/>
            <person name="Green L."/>
            <person name="Land M."/>
            <person name="Munk C."/>
            <person name="Lindler L.E."/>
            <person name="Nikolich M.P."/>
            <person name="Brettin T."/>
        </authorList>
    </citation>
    <scope>NUCLEOTIDE SEQUENCE</scope>
    <source>
        <strain evidence="6">YPIII</strain>
    </source>
</reference>
<dbReference type="SUPFAM" id="SSF53822">
    <property type="entry name" value="Periplasmic binding protein-like I"/>
    <property type="match status" value="1"/>
</dbReference>
<dbReference type="AlphaFoldDB" id="A0A0H3B2F3"/>
<proteinExistence type="predicted"/>
<keyword evidence="4" id="KW-0804">Transcription</keyword>
<dbReference type="CDD" id="cd01392">
    <property type="entry name" value="HTH_LacI"/>
    <property type="match status" value="1"/>
</dbReference>
<dbReference type="GO" id="GO:0000976">
    <property type="term" value="F:transcription cis-regulatory region binding"/>
    <property type="evidence" value="ECO:0007669"/>
    <property type="project" value="TreeGrafter"/>
</dbReference>
<evidence type="ECO:0000256" key="3">
    <source>
        <dbReference type="ARBA" id="ARBA00023125"/>
    </source>
</evidence>
<dbReference type="PROSITE" id="PS50932">
    <property type="entry name" value="HTH_LACI_2"/>
    <property type="match status" value="1"/>
</dbReference>
<evidence type="ECO:0000313" key="6">
    <source>
        <dbReference type="EMBL" id="ACA68017.1"/>
    </source>
</evidence>
<dbReference type="PROSITE" id="PS00356">
    <property type="entry name" value="HTH_LACI_1"/>
    <property type="match status" value="1"/>
</dbReference>
<gene>
    <name evidence="6" type="ordered locus">YPK_1724</name>
</gene>
<dbReference type="CDD" id="cd06288">
    <property type="entry name" value="PBP1_sucrose_transcription_regulator"/>
    <property type="match status" value="1"/>
</dbReference>
<evidence type="ECO:0000256" key="4">
    <source>
        <dbReference type="ARBA" id="ARBA00023163"/>
    </source>
</evidence>
<dbReference type="PANTHER" id="PTHR30146">
    <property type="entry name" value="LACI-RELATED TRANSCRIPTIONAL REPRESSOR"/>
    <property type="match status" value="1"/>
</dbReference>
<dbReference type="SMART" id="SM00354">
    <property type="entry name" value="HTH_LACI"/>
    <property type="match status" value="1"/>
</dbReference>
<accession>A0A0H3B2F3</accession>
<feature type="domain" description="HTH lacI-type" evidence="5">
    <location>
        <begin position="2"/>
        <end position="56"/>
    </location>
</feature>
<dbReference type="InterPro" id="IPR028082">
    <property type="entry name" value="Peripla_BP_I"/>
</dbReference>
<evidence type="ECO:0000256" key="1">
    <source>
        <dbReference type="ARBA" id="ARBA00022491"/>
    </source>
</evidence>
<keyword evidence="1" id="KW-0678">Repressor</keyword>
<dbReference type="EMBL" id="CP000950">
    <property type="protein sequence ID" value="ACA68017.1"/>
    <property type="molecule type" value="Genomic_DNA"/>
</dbReference>
<keyword evidence="2" id="KW-0805">Transcription regulation</keyword>
<dbReference type="Gene3D" id="1.10.260.40">
    <property type="entry name" value="lambda repressor-like DNA-binding domains"/>
    <property type="match status" value="1"/>
</dbReference>
<dbReference type="GO" id="GO:0003700">
    <property type="term" value="F:DNA-binding transcription factor activity"/>
    <property type="evidence" value="ECO:0007669"/>
    <property type="project" value="TreeGrafter"/>
</dbReference>
<dbReference type="InterPro" id="IPR001761">
    <property type="entry name" value="Peripla_BP/Lac1_sug-bd_dom"/>
</dbReference>
<dbReference type="RefSeq" id="WP_012303988.1">
    <property type="nucleotide sequence ID" value="NZ_CP009792.1"/>
</dbReference>
<dbReference type="Pfam" id="PF00532">
    <property type="entry name" value="Peripla_BP_1"/>
    <property type="match status" value="1"/>
</dbReference>
<dbReference type="PANTHER" id="PTHR30146:SF151">
    <property type="entry name" value="HTH-TYPE TRANSCRIPTIONAL REPRESSOR CYTR"/>
    <property type="match status" value="1"/>
</dbReference>
<protein>
    <submittedName>
        <fullName evidence="6">Transcriptional regulator, LacI family</fullName>
    </submittedName>
</protein>
<dbReference type="InterPro" id="IPR000843">
    <property type="entry name" value="HTH_LacI"/>
</dbReference>
<evidence type="ECO:0000256" key="2">
    <source>
        <dbReference type="ARBA" id="ARBA00023015"/>
    </source>
</evidence>
<evidence type="ECO:0000259" key="5">
    <source>
        <dbReference type="PROSITE" id="PS50932"/>
    </source>
</evidence>
<dbReference type="Pfam" id="PF00356">
    <property type="entry name" value="LacI"/>
    <property type="match status" value="1"/>
</dbReference>
<name>A0A0H3B2F3_YERPY</name>